<reference evidence="2" key="1">
    <citation type="journal article" date="2013" name="Proc. Natl. Acad. Sci. U.S.A.">
        <title>Genome structure and metabolic features in the red seaweed Chondrus crispus shed light on evolution of the Archaeplastida.</title>
        <authorList>
            <person name="Collen J."/>
            <person name="Porcel B."/>
            <person name="Carre W."/>
            <person name="Ball S.G."/>
            <person name="Chaparro C."/>
            <person name="Tonon T."/>
            <person name="Barbeyron T."/>
            <person name="Michel G."/>
            <person name="Noel B."/>
            <person name="Valentin K."/>
            <person name="Elias M."/>
            <person name="Artiguenave F."/>
            <person name="Arun A."/>
            <person name="Aury J.M."/>
            <person name="Barbosa-Neto J.F."/>
            <person name="Bothwell J.H."/>
            <person name="Bouget F.Y."/>
            <person name="Brillet L."/>
            <person name="Cabello-Hurtado F."/>
            <person name="Capella-Gutierrez S."/>
            <person name="Charrier B."/>
            <person name="Cladiere L."/>
            <person name="Cock J.M."/>
            <person name="Coelho S.M."/>
            <person name="Colleoni C."/>
            <person name="Czjzek M."/>
            <person name="Da Silva C."/>
            <person name="Delage L."/>
            <person name="Denoeud F."/>
            <person name="Deschamps P."/>
            <person name="Dittami S.M."/>
            <person name="Gabaldon T."/>
            <person name="Gachon C.M."/>
            <person name="Groisillier A."/>
            <person name="Herve C."/>
            <person name="Jabbari K."/>
            <person name="Katinka M."/>
            <person name="Kloareg B."/>
            <person name="Kowalczyk N."/>
            <person name="Labadie K."/>
            <person name="Leblanc C."/>
            <person name="Lopez P.J."/>
            <person name="McLachlan D.H."/>
            <person name="Meslet-Cladiere L."/>
            <person name="Moustafa A."/>
            <person name="Nehr Z."/>
            <person name="Nyvall Collen P."/>
            <person name="Panaud O."/>
            <person name="Partensky F."/>
            <person name="Poulain J."/>
            <person name="Rensing S.A."/>
            <person name="Rousvoal S."/>
            <person name="Samson G."/>
            <person name="Symeonidi A."/>
            <person name="Weissenbach J."/>
            <person name="Zambounis A."/>
            <person name="Wincker P."/>
            <person name="Boyen C."/>
        </authorList>
    </citation>
    <scope>NUCLEOTIDE SEQUENCE [LARGE SCALE GENOMIC DNA]</scope>
    <source>
        <strain evidence="2">cv. Stackhouse</strain>
    </source>
</reference>
<proteinExistence type="predicted"/>
<dbReference type="GeneID" id="17325418"/>
<evidence type="ECO:0000313" key="1">
    <source>
        <dbReference type="EMBL" id="CDF37831.1"/>
    </source>
</evidence>
<organism evidence="1 2">
    <name type="scientific">Chondrus crispus</name>
    <name type="common">Carrageen Irish moss</name>
    <name type="synonym">Polymorpha crispa</name>
    <dbReference type="NCBI Taxonomy" id="2769"/>
    <lineage>
        <taxon>Eukaryota</taxon>
        <taxon>Rhodophyta</taxon>
        <taxon>Florideophyceae</taxon>
        <taxon>Rhodymeniophycidae</taxon>
        <taxon>Gigartinales</taxon>
        <taxon>Gigartinaceae</taxon>
        <taxon>Chondrus</taxon>
    </lineage>
</organism>
<keyword evidence="2" id="KW-1185">Reference proteome</keyword>
<dbReference type="InterPro" id="IPR014867">
    <property type="entry name" value="Spore_coat_CotH_CotH2/3/7"/>
</dbReference>
<gene>
    <name evidence="1" type="ORF">CHC_T00006088001</name>
</gene>
<dbReference type="Pfam" id="PF08757">
    <property type="entry name" value="CotH"/>
    <property type="match status" value="1"/>
</dbReference>
<dbReference type="Proteomes" id="UP000012073">
    <property type="component" value="Unassembled WGS sequence"/>
</dbReference>
<dbReference type="EMBL" id="HG001876">
    <property type="protein sequence ID" value="CDF37831.1"/>
    <property type="molecule type" value="Genomic_DNA"/>
</dbReference>
<dbReference type="KEGG" id="ccp:CHC_T00006088001"/>
<accession>R7QK28</accession>
<protein>
    <recommendedName>
        <fullName evidence="3">Spore coat protein CotH</fullName>
    </recommendedName>
</protein>
<dbReference type="AlphaFoldDB" id="R7QK28"/>
<name>R7QK28_CHOCR</name>
<evidence type="ECO:0008006" key="3">
    <source>
        <dbReference type="Google" id="ProtNLM"/>
    </source>
</evidence>
<dbReference type="Gramene" id="CDF37831">
    <property type="protein sequence ID" value="CDF37831"/>
    <property type="gene ID" value="CHC_T00006088001"/>
</dbReference>
<dbReference type="OrthoDB" id="10267127at2759"/>
<evidence type="ECO:0000313" key="2">
    <source>
        <dbReference type="Proteomes" id="UP000012073"/>
    </source>
</evidence>
<sequence length="490" mass="56843">MSGADIFDVTSKELFNREHHHVRIRLHQAVFDKVLKDGAEDVDSGYGLVDEFLLDDYAISNVGIKVRGNTSAANVKRQFKFKFDATKVFKWQDGAIADVELDPDNDDRRFLGEQGFSVRASQNDPARIREMLSGKVFREAFTGDEDPQRPWRTRGGLVYRAAFGTLYVTNGRRVEEGYDPNNPGYRVKYGDYLYDPKGLYVITENIDKTFLKTRFERFPNEKIKCYLFQADKGRAHFTKEEYTRVGWKLELAKGKNAKDEDDFAKGDEKMGHLIDLLASNPSEDQIRETLDMDSVNGYLAAALLCTHWDSLAANRNNDFMMYWKRDVLDDQMQPVPDTTPGREGEDKKEAKWYMITWDLDNTLWDKYGESSDVRNPYKNWFSNYIYQPAKKDQCKAKLFDVVYGENNKKVRAVYDQVLRDMLAGYYSKKEYDETVEELKERVSKAIEDTKKAVASAGWQQNWGETCNHRDFEDIKDHADDRRHPIGSQLD</sequence>
<dbReference type="RefSeq" id="XP_005717702.1">
    <property type="nucleotide sequence ID" value="XM_005717645.1"/>
</dbReference>